<evidence type="ECO:0000313" key="2">
    <source>
        <dbReference type="Proteomes" id="UP000287352"/>
    </source>
</evidence>
<dbReference type="AlphaFoldDB" id="A0A401ZXX8"/>
<name>A0A401ZXX8_9CHLR</name>
<protein>
    <submittedName>
        <fullName evidence="1">Uncharacterized protein</fullName>
    </submittedName>
</protein>
<gene>
    <name evidence="1" type="ORF">KTT_15600</name>
</gene>
<comment type="caution">
    <text evidence="1">The sequence shown here is derived from an EMBL/GenBank/DDBJ whole genome shotgun (WGS) entry which is preliminary data.</text>
</comment>
<keyword evidence="2" id="KW-1185">Reference proteome</keyword>
<dbReference type="EMBL" id="BIFR01000001">
    <property type="protein sequence ID" value="GCE11701.1"/>
    <property type="molecule type" value="Genomic_DNA"/>
</dbReference>
<sequence>MHLKTDDDLKIRINRSGSGCSHLFFFSLQFFLYLVCRVEHPRLRVSLALSGSFVNGELIPQFPLSIQFILLKNANANAHNSSIGSIA</sequence>
<proteinExistence type="predicted"/>
<accession>A0A401ZXX8</accession>
<reference evidence="2" key="1">
    <citation type="submission" date="2018-12" db="EMBL/GenBank/DDBJ databases">
        <title>Tengunoibacter tsumagoiensis gen. nov., sp. nov., Dictyobacter kobayashii sp. nov., D. alpinus sp. nov., and D. joshuensis sp. nov. and description of Dictyobacteraceae fam. nov. within the order Ktedonobacterales isolated from Tengu-no-mugimeshi.</title>
        <authorList>
            <person name="Wang C.M."/>
            <person name="Zheng Y."/>
            <person name="Sakai Y."/>
            <person name="Toyoda A."/>
            <person name="Minakuchi Y."/>
            <person name="Abe K."/>
            <person name="Yokota A."/>
            <person name="Yabe S."/>
        </authorList>
    </citation>
    <scope>NUCLEOTIDE SEQUENCE [LARGE SCALE GENOMIC DNA]</scope>
    <source>
        <strain evidence="2">Uno3</strain>
    </source>
</reference>
<dbReference type="Proteomes" id="UP000287352">
    <property type="component" value="Unassembled WGS sequence"/>
</dbReference>
<evidence type="ECO:0000313" key="1">
    <source>
        <dbReference type="EMBL" id="GCE11701.1"/>
    </source>
</evidence>
<organism evidence="1 2">
    <name type="scientific">Tengunoibacter tsumagoiensis</name>
    <dbReference type="NCBI Taxonomy" id="2014871"/>
    <lineage>
        <taxon>Bacteria</taxon>
        <taxon>Bacillati</taxon>
        <taxon>Chloroflexota</taxon>
        <taxon>Ktedonobacteria</taxon>
        <taxon>Ktedonobacterales</taxon>
        <taxon>Dictyobacteraceae</taxon>
        <taxon>Tengunoibacter</taxon>
    </lineage>
</organism>